<keyword evidence="5 6" id="KW-0560">Oxidoreductase</keyword>
<accession>A0A1V4SNR0</accession>
<dbReference type="Pfam" id="PF01118">
    <property type="entry name" value="Semialdhyde_dh"/>
    <property type="match status" value="1"/>
</dbReference>
<dbReference type="UniPathway" id="UPA00068">
    <property type="reaction ID" value="UER00108"/>
</dbReference>
<reference evidence="9 10" key="1">
    <citation type="submission" date="2017-03" db="EMBL/GenBank/DDBJ databases">
        <title>Genome sequence of Clostridium hungatei DSM 14427.</title>
        <authorList>
            <person name="Poehlein A."/>
            <person name="Daniel R."/>
        </authorList>
    </citation>
    <scope>NUCLEOTIDE SEQUENCE [LARGE SCALE GENOMIC DNA]</scope>
    <source>
        <strain evidence="9 10">DSM 14427</strain>
    </source>
</reference>
<dbReference type="InterPro" id="IPR010136">
    <property type="entry name" value="AGPR_type-2"/>
</dbReference>
<dbReference type="EMBL" id="MZGX01000004">
    <property type="protein sequence ID" value="OPX45490.1"/>
    <property type="molecule type" value="Genomic_DNA"/>
</dbReference>
<feature type="active site" evidence="6 7">
    <location>
        <position position="116"/>
    </location>
</feature>
<gene>
    <name evidence="6 9" type="primary">argC</name>
    <name evidence="9" type="ORF">CLHUN_08650</name>
</gene>
<evidence type="ECO:0000313" key="10">
    <source>
        <dbReference type="Proteomes" id="UP000191554"/>
    </source>
</evidence>
<dbReference type="Proteomes" id="UP000191554">
    <property type="component" value="Unassembled WGS sequence"/>
</dbReference>
<evidence type="ECO:0000259" key="8">
    <source>
        <dbReference type="SMART" id="SM00859"/>
    </source>
</evidence>
<comment type="pathway">
    <text evidence="6">Amino-acid biosynthesis; L-arginine biosynthesis; N(2)-acetyl-L-ornithine from L-glutamate: step 3/4.</text>
</comment>
<comment type="function">
    <text evidence="6">Catalyzes the NADPH-dependent reduction of N-acetyl-5-glutamyl phosphate to yield N-acetyl-L-glutamate 5-semialdehyde.</text>
</comment>
<dbReference type="InterPro" id="IPR000534">
    <property type="entry name" value="Semialdehyde_DH_NAD-bd"/>
</dbReference>
<evidence type="ECO:0000256" key="4">
    <source>
        <dbReference type="ARBA" id="ARBA00022857"/>
    </source>
</evidence>
<protein>
    <recommendedName>
        <fullName evidence="6">N-acetyl-gamma-glutamyl-phosphate reductase</fullName>
        <shortName evidence="6">AGPR</shortName>
        <ecNumber evidence="6">1.2.1.38</ecNumber>
    </recommendedName>
    <alternativeName>
        <fullName evidence="6">N-acetyl-glutamate semialdehyde dehydrogenase</fullName>
        <shortName evidence="6">NAGSA dehydrogenase</shortName>
    </alternativeName>
</protein>
<dbReference type="Gene3D" id="3.30.360.10">
    <property type="entry name" value="Dihydrodipicolinate Reductase, domain 2"/>
    <property type="match status" value="1"/>
</dbReference>
<evidence type="ECO:0000256" key="1">
    <source>
        <dbReference type="ARBA" id="ARBA00022490"/>
    </source>
</evidence>
<evidence type="ECO:0000256" key="2">
    <source>
        <dbReference type="ARBA" id="ARBA00022571"/>
    </source>
</evidence>
<dbReference type="CDD" id="cd23935">
    <property type="entry name" value="AGPR_2_C"/>
    <property type="match status" value="1"/>
</dbReference>
<dbReference type="RefSeq" id="WP_080063319.1">
    <property type="nucleotide sequence ID" value="NZ_MZGX01000004.1"/>
</dbReference>
<sequence>MKYRVFVDGSEGTTGLQLNERLDLRNDLDIIKIDAEKRKDINERKKCLNSADIVFLCLPDTAAVEAVALIDNPSTRVIDASTAHRTNPQWVYGLPELSREHRAGIQASARVSVPGCYATGFISLMYPLISKGIVQKDYPVTSHAISGYSGGGKKLIAQFEDPRGNPFESPQLYALGLSHKHIPEMTAISGLEQAPIFSPIVCPYYKGMSVCIPLFPKLLPKPAAKEDIHAFLSEYYGQERFIRVMPPDSEKEYINSFIGATRVNNTNNLEIYVTGNTERILLIAVLDNLGKGSSGAAIQNMNIMLGLDEATGL</sequence>
<dbReference type="InterPro" id="IPR023013">
    <property type="entry name" value="AGPR_AS"/>
</dbReference>
<comment type="caution">
    <text evidence="9">The sequence shown here is derived from an EMBL/GenBank/DDBJ whole genome shotgun (WGS) entry which is preliminary data.</text>
</comment>
<keyword evidence="1 6" id="KW-0963">Cytoplasm</keyword>
<name>A0A1V4SNR0_RUMHU</name>
<dbReference type="GO" id="GO:0006526">
    <property type="term" value="P:L-arginine biosynthetic process"/>
    <property type="evidence" value="ECO:0007669"/>
    <property type="project" value="UniProtKB-UniRule"/>
</dbReference>
<dbReference type="GO" id="GO:0005737">
    <property type="term" value="C:cytoplasm"/>
    <property type="evidence" value="ECO:0007669"/>
    <property type="project" value="UniProtKB-SubCell"/>
</dbReference>
<comment type="catalytic activity">
    <reaction evidence="6">
        <text>N-acetyl-L-glutamate 5-semialdehyde + phosphate + NADP(+) = N-acetyl-L-glutamyl 5-phosphate + NADPH + H(+)</text>
        <dbReference type="Rhea" id="RHEA:21588"/>
        <dbReference type="ChEBI" id="CHEBI:15378"/>
        <dbReference type="ChEBI" id="CHEBI:29123"/>
        <dbReference type="ChEBI" id="CHEBI:43474"/>
        <dbReference type="ChEBI" id="CHEBI:57783"/>
        <dbReference type="ChEBI" id="CHEBI:57936"/>
        <dbReference type="ChEBI" id="CHEBI:58349"/>
        <dbReference type="EC" id="1.2.1.38"/>
    </reaction>
</comment>
<comment type="similarity">
    <text evidence="6">Belongs to the NAGSA dehydrogenase family. Type 2 subfamily.</text>
</comment>
<organism evidence="9 10">
    <name type="scientific">Ruminiclostridium hungatei</name>
    <name type="common">Clostridium hungatei</name>
    <dbReference type="NCBI Taxonomy" id="48256"/>
    <lineage>
        <taxon>Bacteria</taxon>
        <taxon>Bacillati</taxon>
        <taxon>Bacillota</taxon>
        <taxon>Clostridia</taxon>
        <taxon>Eubacteriales</taxon>
        <taxon>Oscillospiraceae</taxon>
        <taxon>Ruminiclostridium</taxon>
    </lineage>
</organism>
<evidence type="ECO:0000256" key="3">
    <source>
        <dbReference type="ARBA" id="ARBA00022605"/>
    </source>
</evidence>
<dbReference type="SMART" id="SM00859">
    <property type="entry name" value="Semialdhyde_dh"/>
    <property type="match status" value="1"/>
</dbReference>
<dbReference type="PROSITE" id="PS01224">
    <property type="entry name" value="ARGC"/>
    <property type="match status" value="1"/>
</dbReference>
<dbReference type="NCBIfam" id="TIGR01851">
    <property type="entry name" value="argC_other"/>
    <property type="match status" value="1"/>
</dbReference>
<feature type="domain" description="Semialdehyde dehydrogenase NAD-binding" evidence="8">
    <location>
        <begin position="4"/>
        <end position="105"/>
    </location>
</feature>
<keyword evidence="10" id="KW-1185">Reference proteome</keyword>
<dbReference type="GO" id="GO:0003942">
    <property type="term" value="F:N-acetyl-gamma-glutamyl-phosphate reductase activity"/>
    <property type="evidence" value="ECO:0007669"/>
    <property type="project" value="UniProtKB-UniRule"/>
</dbReference>
<dbReference type="CDD" id="cd17896">
    <property type="entry name" value="AGPR_2_N"/>
    <property type="match status" value="1"/>
</dbReference>
<dbReference type="GO" id="GO:0051287">
    <property type="term" value="F:NAD binding"/>
    <property type="evidence" value="ECO:0007669"/>
    <property type="project" value="InterPro"/>
</dbReference>
<comment type="subcellular location">
    <subcellularLocation>
        <location evidence="6">Cytoplasm</location>
    </subcellularLocation>
</comment>
<dbReference type="SUPFAM" id="SSF51735">
    <property type="entry name" value="NAD(P)-binding Rossmann-fold domains"/>
    <property type="match status" value="1"/>
</dbReference>
<dbReference type="Pfam" id="PF22698">
    <property type="entry name" value="Semialdhyde_dhC_1"/>
    <property type="match status" value="1"/>
</dbReference>
<keyword evidence="2 6" id="KW-0055">Arginine biosynthesis</keyword>
<dbReference type="EC" id="1.2.1.38" evidence="6"/>
<dbReference type="HAMAP" id="MF_01110">
    <property type="entry name" value="ArgC_type2"/>
    <property type="match status" value="1"/>
</dbReference>
<keyword evidence="3 6" id="KW-0028">Amino-acid biosynthesis</keyword>
<dbReference type="PANTHER" id="PTHR32338:SF10">
    <property type="entry name" value="N-ACETYL-GAMMA-GLUTAMYL-PHOSPHATE REDUCTASE, CHLOROPLASTIC-RELATED"/>
    <property type="match status" value="1"/>
</dbReference>
<evidence type="ECO:0000256" key="5">
    <source>
        <dbReference type="ARBA" id="ARBA00023002"/>
    </source>
</evidence>
<evidence type="ECO:0000313" key="9">
    <source>
        <dbReference type="EMBL" id="OPX45490.1"/>
    </source>
</evidence>
<evidence type="ECO:0000256" key="7">
    <source>
        <dbReference type="PROSITE-ProRule" id="PRU10010"/>
    </source>
</evidence>
<dbReference type="InterPro" id="IPR058924">
    <property type="entry name" value="AGPR_dimerisation_dom"/>
</dbReference>
<dbReference type="SUPFAM" id="SSF55347">
    <property type="entry name" value="Glyceraldehyde-3-phosphate dehydrogenase-like, C-terminal domain"/>
    <property type="match status" value="1"/>
</dbReference>
<dbReference type="AlphaFoldDB" id="A0A1V4SNR0"/>
<dbReference type="STRING" id="48256.CLHUN_08650"/>
<dbReference type="OrthoDB" id="9801289at2"/>
<keyword evidence="4 6" id="KW-0521">NADP</keyword>
<proteinExistence type="inferred from homology"/>
<dbReference type="InterPro" id="IPR050085">
    <property type="entry name" value="AGPR"/>
</dbReference>
<dbReference type="PANTHER" id="PTHR32338">
    <property type="entry name" value="N-ACETYL-GAMMA-GLUTAMYL-PHOSPHATE REDUCTASE, CHLOROPLASTIC-RELATED-RELATED"/>
    <property type="match status" value="1"/>
</dbReference>
<dbReference type="InterPro" id="IPR036291">
    <property type="entry name" value="NAD(P)-bd_dom_sf"/>
</dbReference>
<evidence type="ECO:0000256" key="6">
    <source>
        <dbReference type="HAMAP-Rule" id="MF_01110"/>
    </source>
</evidence>
<dbReference type="Gene3D" id="3.40.50.720">
    <property type="entry name" value="NAD(P)-binding Rossmann-like Domain"/>
    <property type="match status" value="1"/>
</dbReference>